<dbReference type="InterPro" id="IPR001680">
    <property type="entry name" value="WD40_rpt"/>
</dbReference>
<dbReference type="InterPro" id="IPR020472">
    <property type="entry name" value="WD40_PAC1"/>
</dbReference>
<evidence type="ECO:0000256" key="3">
    <source>
        <dbReference type="ARBA" id="ARBA00022737"/>
    </source>
</evidence>
<keyword evidence="1 5" id="KW-0853">WD repeat</keyword>
<evidence type="ECO:0000256" key="2">
    <source>
        <dbReference type="ARBA" id="ARBA00022664"/>
    </source>
</evidence>
<dbReference type="PANTHER" id="PTHR44006:SF1">
    <property type="entry name" value="U5 SMALL NUCLEAR RIBONUCLEOPROTEIN 40 KDA PROTEIN"/>
    <property type="match status" value="1"/>
</dbReference>
<gene>
    <name evidence="7" type="ORF">FA14DRAFT_160549</name>
</gene>
<evidence type="ECO:0000256" key="5">
    <source>
        <dbReference type="PROSITE-ProRule" id="PRU00221"/>
    </source>
</evidence>
<protein>
    <submittedName>
        <fullName evidence="7">Putative U5 snRNP-specific 40 kd protein</fullName>
    </submittedName>
</protein>
<feature type="repeat" description="WD" evidence="5">
    <location>
        <begin position="302"/>
        <end position="343"/>
    </location>
</feature>
<dbReference type="SUPFAM" id="SSF50978">
    <property type="entry name" value="WD40 repeat-like"/>
    <property type="match status" value="1"/>
</dbReference>
<dbReference type="Gene3D" id="2.130.10.10">
    <property type="entry name" value="YVTN repeat-like/Quinoprotein amine dehydrogenase"/>
    <property type="match status" value="1"/>
</dbReference>
<reference evidence="7 8" key="1">
    <citation type="journal article" date="2018" name="Mol. Biol. Evol.">
        <title>Broad Genomic Sampling Reveals a Smut Pathogenic Ancestry of the Fungal Clade Ustilaginomycotina.</title>
        <authorList>
            <person name="Kijpornyongpan T."/>
            <person name="Mondo S.J."/>
            <person name="Barry K."/>
            <person name="Sandor L."/>
            <person name="Lee J."/>
            <person name="Lipzen A."/>
            <person name="Pangilinan J."/>
            <person name="LaButti K."/>
            <person name="Hainaut M."/>
            <person name="Henrissat B."/>
            <person name="Grigoriev I.V."/>
            <person name="Spatafora J.W."/>
            <person name="Aime M.C."/>
        </authorList>
    </citation>
    <scope>NUCLEOTIDE SEQUENCE [LARGE SCALE GENOMIC DNA]</scope>
    <source>
        <strain evidence="7 8">MCA 3882</strain>
    </source>
</reference>
<dbReference type="InParanoid" id="A0A316VHB4"/>
<name>A0A316VHB4_9BASI</name>
<dbReference type="GO" id="GO:0003723">
    <property type="term" value="F:RNA binding"/>
    <property type="evidence" value="ECO:0007669"/>
    <property type="project" value="TreeGrafter"/>
</dbReference>
<dbReference type="PANTHER" id="PTHR44006">
    <property type="entry name" value="U5 SMALL NUCLEAR RIBONUCLEOPROTEIN 40 KDA PROTEIN"/>
    <property type="match status" value="1"/>
</dbReference>
<feature type="repeat" description="WD" evidence="5">
    <location>
        <begin position="113"/>
        <end position="158"/>
    </location>
</feature>
<dbReference type="EMBL" id="KZ819603">
    <property type="protein sequence ID" value="PWN35381.1"/>
    <property type="molecule type" value="Genomic_DNA"/>
</dbReference>
<proteinExistence type="predicted"/>
<keyword evidence="8" id="KW-1185">Reference proteome</keyword>
<dbReference type="FunCoup" id="A0A316VHB4">
    <property type="interactions" value="870"/>
</dbReference>
<keyword evidence="3" id="KW-0677">Repeat</keyword>
<feature type="repeat" description="WD" evidence="5">
    <location>
        <begin position="159"/>
        <end position="201"/>
    </location>
</feature>
<dbReference type="InterPro" id="IPR019775">
    <property type="entry name" value="WD40_repeat_CS"/>
</dbReference>
<dbReference type="InterPro" id="IPR052234">
    <property type="entry name" value="U5_snRNP_Component"/>
</dbReference>
<feature type="repeat" description="WD" evidence="5">
    <location>
        <begin position="243"/>
        <end position="277"/>
    </location>
</feature>
<dbReference type="InterPro" id="IPR036322">
    <property type="entry name" value="WD40_repeat_dom_sf"/>
</dbReference>
<dbReference type="GO" id="GO:0006397">
    <property type="term" value="P:mRNA processing"/>
    <property type="evidence" value="ECO:0007669"/>
    <property type="project" value="UniProtKB-KW"/>
</dbReference>
<evidence type="ECO:0000313" key="7">
    <source>
        <dbReference type="EMBL" id="PWN35381.1"/>
    </source>
</evidence>
<dbReference type="PROSITE" id="PS50294">
    <property type="entry name" value="WD_REPEATS_REGION"/>
    <property type="match status" value="6"/>
</dbReference>
<feature type="repeat" description="WD" evidence="5">
    <location>
        <begin position="344"/>
        <end position="379"/>
    </location>
</feature>
<dbReference type="PROSITE" id="PS50082">
    <property type="entry name" value="WD_REPEATS_2"/>
    <property type="match status" value="6"/>
</dbReference>
<evidence type="ECO:0000256" key="4">
    <source>
        <dbReference type="ARBA" id="ARBA00023187"/>
    </source>
</evidence>
<dbReference type="RefSeq" id="XP_025355683.1">
    <property type="nucleotide sequence ID" value="XM_025498724.1"/>
</dbReference>
<organism evidence="7 8">
    <name type="scientific">Meira miltonrushii</name>
    <dbReference type="NCBI Taxonomy" id="1280837"/>
    <lineage>
        <taxon>Eukaryota</taxon>
        <taxon>Fungi</taxon>
        <taxon>Dikarya</taxon>
        <taxon>Basidiomycota</taxon>
        <taxon>Ustilaginomycotina</taxon>
        <taxon>Exobasidiomycetes</taxon>
        <taxon>Exobasidiales</taxon>
        <taxon>Brachybasidiaceae</taxon>
        <taxon>Meira</taxon>
    </lineage>
</organism>
<dbReference type="SMART" id="SM00320">
    <property type="entry name" value="WD40"/>
    <property type="match status" value="7"/>
</dbReference>
<evidence type="ECO:0000313" key="8">
    <source>
        <dbReference type="Proteomes" id="UP000245771"/>
    </source>
</evidence>
<dbReference type="InterPro" id="IPR015943">
    <property type="entry name" value="WD40/YVTN_repeat-like_dom_sf"/>
</dbReference>
<dbReference type="GeneID" id="37020505"/>
<evidence type="ECO:0000256" key="6">
    <source>
        <dbReference type="SAM" id="MobiDB-lite"/>
    </source>
</evidence>
<accession>A0A316VHB4</accession>
<keyword evidence="4" id="KW-0508">mRNA splicing</keyword>
<feature type="repeat" description="WD" evidence="5">
    <location>
        <begin position="70"/>
        <end position="102"/>
    </location>
</feature>
<feature type="region of interest" description="Disordered" evidence="6">
    <location>
        <begin position="1"/>
        <end position="33"/>
    </location>
</feature>
<dbReference type="AlphaFoldDB" id="A0A316VHB4"/>
<dbReference type="CDD" id="cd00200">
    <property type="entry name" value="WD40"/>
    <property type="match status" value="1"/>
</dbReference>
<dbReference type="GO" id="GO:0071013">
    <property type="term" value="C:catalytic step 2 spliceosome"/>
    <property type="evidence" value="ECO:0007669"/>
    <property type="project" value="TreeGrafter"/>
</dbReference>
<dbReference type="Proteomes" id="UP000245771">
    <property type="component" value="Unassembled WGS sequence"/>
</dbReference>
<feature type="compositionally biased region" description="Polar residues" evidence="6">
    <location>
        <begin position="8"/>
        <end position="23"/>
    </location>
</feature>
<keyword evidence="2" id="KW-0507">mRNA processing</keyword>
<evidence type="ECO:0000256" key="1">
    <source>
        <dbReference type="ARBA" id="ARBA00022574"/>
    </source>
</evidence>
<dbReference type="OrthoDB" id="1068471at2759"/>
<dbReference type="GO" id="GO:0008380">
    <property type="term" value="P:RNA splicing"/>
    <property type="evidence" value="ECO:0007669"/>
    <property type="project" value="UniProtKB-KW"/>
</dbReference>
<dbReference type="PRINTS" id="PR00320">
    <property type="entry name" value="GPROTEINBRPT"/>
</dbReference>
<dbReference type="PROSITE" id="PS00678">
    <property type="entry name" value="WD_REPEATS_1"/>
    <property type="match status" value="3"/>
</dbReference>
<dbReference type="Pfam" id="PF00400">
    <property type="entry name" value="WD40"/>
    <property type="match status" value="7"/>
</dbReference>
<sequence>MADKRKTSSNINGDAASASSSSMVKRARQDEDGARTMQLAISSANDGTSKGLIRSVKRTSSLSSPIVSLTGAHTSEILDVKFSPDGQMIAAASSDRTISIWQTFGENRNIGILSGHAKAVTAITWSPSAPHTQPKLFSSSADGTLIVWDVLAGAKLRRLRGHKGIINCIACAPGGREILASGGDDGKLMLWDPNERDVLDVIDVTYPVTAVCFSDDGGQIYVGGLDNEIHVYDLMRKEIMFSMKGHTDTITSLALSPSGSNLLSTAMDNTVCIWDVQPFAPEPLPGQSKNVRLYRTLQGATTSGYENLLIKSAWSKDGRRVATGGTDRTCTIWNVDNSNILYKLPGHRGTCTAVALHPQEPIIVSASVDATMFLGEIEP</sequence>
<dbReference type="STRING" id="1280837.A0A316VHB4"/>